<evidence type="ECO:0000256" key="1">
    <source>
        <dbReference type="ARBA" id="ARBA00023015"/>
    </source>
</evidence>
<keyword evidence="3" id="KW-0804">Transcription</keyword>
<dbReference type="SMART" id="SM00342">
    <property type="entry name" value="HTH_ARAC"/>
    <property type="match status" value="1"/>
</dbReference>
<dbReference type="PROSITE" id="PS01124">
    <property type="entry name" value="HTH_ARAC_FAMILY_2"/>
    <property type="match status" value="1"/>
</dbReference>
<proteinExistence type="predicted"/>
<dbReference type="Pfam" id="PF12833">
    <property type="entry name" value="HTH_18"/>
    <property type="match status" value="1"/>
</dbReference>
<dbReference type="EMBL" id="UGQL01000002">
    <property type="protein sequence ID" value="STZ70229.1"/>
    <property type="molecule type" value="Genomic_DNA"/>
</dbReference>
<dbReference type="InterPro" id="IPR018060">
    <property type="entry name" value="HTH_AraC"/>
</dbReference>
<evidence type="ECO:0000256" key="3">
    <source>
        <dbReference type="ARBA" id="ARBA00023163"/>
    </source>
</evidence>
<protein>
    <submittedName>
        <fullName evidence="5">Bacillibactin transport regulator</fullName>
    </submittedName>
</protein>
<dbReference type="InterPro" id="IPR003313">
    <property type="entry name" value="AraC-bd"/>
</dbReference>
<evidence type="ECO:0000313" key="5">
    <source>
        <dbReference type="EMBL" id="STZ70229.1"/>
    </source>
</evidence>
<organism evidence="5 6">
    <name type="scientific">Myroides odoratus</name>
    <name type="common">Flavobacterium odoratum</name>
    <dbReference type="NCBI Taxonomy" id="256"/>
    <lineage>
        <taxon>Bacteria</taxon>
        <taxon>Pseudomonadati</taxon>
        <taxon>Bacteroidota</taxon>
        <taxon>Flavobacteriia</taxon>
        <taxon>Flavobacteriales</taxon>
        <taxon>Flavobacteriaceae</taxon>
        <taxon>Myroides</taxon>
    </lineage>
</organism>
<dbReference type="Pfam" id="PF02311">
    <property type="entry name" value="AraC_binding"/>
    <property type="match status" value="1"/>
</dbReference>
<keyword evidence="6" id="KW-1185">Reference proteome</keyword>
<dbReference type="InterPro" id="IPR037923">
    <property type="entry name" value="HTH-like"/>
</dbReference>
<evidence type="ECO:0000259" key="4">
    <source>
        <dbReference type="PROSITE" id="PS01124"/>
    </source>
</evidence>
<reference evidence="5 6" key="1">
    <citation type="submission" date="2018-06" db="EMBL/GenBank/DDBJ databases">
        <authorList>
            <consortium name="Pathogen Informatics"/>
            <person name="Doyle S."/>
        </authorList>
    </citation>
    <scope>NUCLEOTIDE SEQUENCE [LARGE SCALE GENOMIC DNA]</scope>
    <source>
        <strain evidence="5 6">NCTC11179</strain>
    </source>
</reference>
<gene>
    <name evidence="5" type="primary">btr_11</name>
    <name evidence="5" type="ORF">NCTC11179_03762</name>
</gene>
<dbReference type="InterPro" id="IPR020449">
    <property type="entry name" value="Tscrpt_reg_AraC-type_HTH"/>
</dbReference>
<keyword evidence="1" id="KW-0805">Transcription regulation</keyword>
<evidence type="ECO:0000256" key="2">
    <source>
        <dbReference type="ARBA" id="ARBA00023125"/>
    </source>
</evidence>
<dbReference type="SUPFAM" id="SSF51215">
    <property type="entry name" value="Regulatory protein AraC"/>
    <property type="match status" value="1"/>
</dbReference>
<dbReference type="PANTHER" id="PTHR43280">
    <property type="entry name" value="ARAC-FAMILY TRANSCRIPTIONAL REGULATOR"/>
    <property type="match status" value="1"/>
</dbReference>
<dbReference type="RefSeq" id="WP_115092764.1">
    <property type="nucleotide sequence ID" value="NZ_CP068107.1"/>
</dbReference>
<dbReference type="Proteomes" id="UP000255024">
    <property type="component" value="Unassembled WGS sequence"/>
</dbReference>
<accession>A0A378U4L4</accession>
<sequence>MSYNQEIITYSQDKSVKNGVVLKELAPQTLEDDILGLTHRDDYYVFILVLNGTFRINCELQTHELQTSDLFLIKPYQIHTIEEYSEDFFAHFLSIQDFRIPDDLTYLLFNLPNTQQCIPLKTEACQTLLDTIHLLTKYETKQEEYTTEITNGLFQAIIYKIGSLFKEKTRVPEVSAINQSNVITSKFKRLITTQTHLRQPSYFADLLFITPAHLNDCVKKTTGQTVSYWLKKSIIDEAKRLLYYTTKSVKEIAFELGYEDHTYFSRLFKKHVKQTPLQFRGDFIVMVH</sequence>
<dbReference type="PANTHER" id="PTHR43280:SF32">
    <property type="entry name" value="TRANSCRIPTIONAL REGULATORY PROTEIN"/>
    <property type="match status" value="1"/>
</dbReference>
<dbReference type="SUPFAM" id="SSF46689">
    <property type="entry name" value="Homeodomain-like"/>
    <property type="match status" value="1"/>
</dbReference>
<dbReference type="InterPro" id="IPR009057">
    <property type="entry name" value="Homeodomain-like_sf"/>
</dbReference>
<dbReference type="GO" id="GO:0043565">
    <property type="term" value="F:sequence-specific DNA binding"/>
    <property type="evidence" value="ECO:0007669"/>
    <property type="project" value="InterPro"/>
</dbReference>
<dbReference type="Gene3D" id="1.10.10.60">
    <property type="entry name" value="Homeodomain-like"/>
    <property type="match status" value="1"/>
</dbReference>
<name>A0A378U4L4_MYROD</name>
<keyword evidence="2" id="KW-0238">DNA-binding</keyword>
<dbReference type="PRINTS" id="PR00032">
    <property type="entry name" value="HTHARAC"/>
</dbReference>
<dbReference type="GO" id="GO:0003700">
    <property type="term" value="F:DNA-binding transcription factor activity"/>
    <property type="evidence" value="ECO:0007669"/>
    <property type="project" value="InterPro"/>
</dbReference>
<evidence type="ECO:0000313" key="6">
    <source>
        <dbReference type="Proteomes" id="UP000255024"/>
    </source>
</evidence>
<dbReference type="AlphaFoldDB" id="A0A378U4L4"/>
<feature type="domain" description="HTH araC/xylS-type" evidence="4">
    <location>
        <begin position="203"/>
        <end position="282"/>
    </location>
</feature>